<accession>A0ABT4GL76</accession>
<comment type="caution">
    <text evidence="1">The sequence shown here is derived from an EMBL/GenBank/DDBJ whole genome shotgun (WGS) entry which is preliminary data.</text>
</comment>
<reference evidence="1 2" key="1">
    <citation type="submission" date="2022-05" db="EMBL/GenBank/DDBJ databases">
        <title>Genome Sequencing of Bee-Associated Microbes.</title>
        <authorList>
            <person name="Dunlap C."/>
        </authorList>
    </citation>
    <scope>NUCLEOTIDE SEQUENCE [LARGE SCALE GENOMIC DNA]</scope>
    <source>
        <strain evidence="1 2">NRRL B-14421</strain>
    </source>
</reference>
<protein>
    <submittedName>
        <fullName evidence="1">Uncharacterized protein</fullName>
    </submittedName>
</protein>
<gene>
    <name evidence="1" type="ORF">M5X19_28355</name>
</gene>
<evidence type="ECO:0000313" key="2">
    <source>
        <dbReference type="Proteomes" id="UP001527099"/>
    </source>
</evidence>
<evidence type="ECO:0000313" key="1">
    <source>
        <dbReference type="EMBL" id="MCY9696783.1"/>
    </source>
</evidence>
<keyword evidence="2" id="KW-1185">Reference proteome</keyword>
<sequence length="65" mass="7605">MSSLASLMEFERRKFTNLRAYDFQRTVAKREVHKEHDECGETALYPLSPLSLSLYYAFDNEVEIG</sequence>
<proteinExistence type="predicted"/>
<dbReference type="Proteomes" id="UP001527099">
    <property type="component" value="Unassembled WGS sequence"/>
</dbReference>
<dbReference type="RefSeq" id="WP_029195769.1">
    <property type="nucleotide sequence ID" value="NZ_JAMDMX010000111.1"/>
</dbReference>
<dbReference type="EMBL" id="JAMDMX010000111">
    <property type="protein sequence ID" value="MCY9696783.1"/>
    <property type="molecule type" value="Genomic_DNA"/>
</dbReference>
<name>A0ABT4GL76_9BACL</name>
<organism evidence="1 2">
    <name type="scientific">Paenibacillus alginolyticus</name>
    <dbReference type="NCBI Taxonomy" id="59839"/>
    <lineage>
        <taxon>Bacteria</taxon>
        <taxon>Bacillati</taxon>
        <taxon>Bacillota</taxon>
        <taxon>Bacilli</taxon>
        <taxon>Bacillales</taxon>
        <taxon>Paenibacillaceae</taxon>
        <taxon>Paenibacillus</taxon>
    </lineage>
</organism>